<sequence length="250" mass="28157">MTTQSVFWALVKHDLRRRKRRNVARSKTWVVLYGTVIAALVVIVATYVSLSGQRVDLTDAWVFTYVLPFMSFGLTIGLLVHEWKDGTAGWWLSLPMSRLRLVTSKFVAALIRMILLVAAVYCATGLLILYTMVLEGNFNAHTAGQFLLTGLKYDGLFLCVCPFIAAFGVLIGVLTESRAKPIMPLIWLVFGCSWWLIFSWHGGTVHIQHTHGLAGFSLAPIFYYLIVASWIVAYLMIRLTSYVLERQMAS</sequence>
<keyword evidence="3" id="KW-1185">Reference proteome</keyword>
<evidence type="ECO:0000313" key="2">
    <source>
        <dbReference type="EMBL" id="MFD1676971.1"/>
    </source>
</evidence>
<proteinExistence type="predicted"/>
<gene>
    <name evidence="2" type="ORF">ACFSB2_20045</name>
</gene>
<dbReference type="Pfam" id="PF12679">
    <property type="entry name" value="ABC2_membrane_2"/>
    <property type="match status" value="1"/>
</dbReference>
<feature type="transmembrane region" description="Helical" evidence="1">
    <location>
        <begin position="221"/>
        <end position="244"/>
    </location>
</feature>
<comment type="caution">
    <text evidence="2">The sequence shown here is derived from an EMBL/GenBank/DDBJ whole genome shotgun (WGS) entry which is preliminary data.</text>
</comment>
<feature type="transmembrane region" description="Helical" evidence="1">
    <location>
        <begin position="28"/>
        <end position="48"/>
    </location>
</feature>
<feature type="transmembrane region" description="Helical" evidence="1">
    <location>
        <begin position="153"/>
        <end position="175"/>
    </location>
</feature>
<reference evidence="3" key="1">
    <citation type="journal article" date="2019" name="Int. J. Syst. Evol. Microbiol.">
        <title>The Global Catalogue of Microorganisms (GCM) 10K type strain sequencing project: providing services to taxonomists for standard genome sequencing and annotation.</title>
        <authorList>
            <consortium name="The Broad Institute Genomics Platform"/>
            <consortium name="The Broad Institute Genome Sequencing Center for Infectious Disease"/>
            <person name="Wu L."/>
            <person name="Ma J."/>
        </authorList>
    </citation>
    <scope>NUCLEOTIDE SEQUENCE [LARGE SCALE GENOMIC DNA]</scope>
    <source>
        <strain evidence="3">CGMCC 1.12286</strain>
    </source>
</reference>
<dbReference type="RefSeq" id="WP_377944883.1">
    <property type="nucleotide sequence ID" value="NZ_JBHUCX010000083.1"/>
</dbReference>
<evidence type="ECO:0000256" key="1">
    <source>
        <dbReference type="SAM" id="Phobius"/>
    </source>
</evidence>
<protein>
    <submittedName>
        <fullName evidence="2">ABC transporter permease subunit</fullName>
    </submittedName>
</protein>
<feature type="transmembrane region" description="Helical" evidence="1">
    <location>
        <begin position="106"/>
        <end position="133"/>
    </location>
</feature>
<keyword evidence="1" id="KW-0812">Transmembrane</keyword>
<feature type="transmembrane region" description="Helical" evidence="1">
    <location>
        <begin position="60"/>
        <end position="80"/>
    </location>
</feature>
<keyword evidence="1" id="KW-1133">Transmembrane helix</keyword>
<accession>A0ABW4JM73</accession>
<organism evidence="2 3">
    <name type="scientific">Alicyclobacillus fodiniaquatilis</name>
    <dbReference type="NCBI Taxonomy" id="1661150"/>
    <lineage>
        <taxon>Bacteria</taxon>
        <taxon>Bacillati</taxon>
        <taxon>Bacillota</taxon>
        <taxon>Bacilli</taxon>
        <taxon>Bacillales</taxon>
        <taxon>Alicyclobacillaceae</taxon>
        <taxon>Alicyclobacillus</taxon>
    </lineage>
</organism>
<feature type="transmembrane region" description="Helical" evidence="1">
    <location>
        <begin position="182"/>
        <end position="201"/>
    </location>
</feature>
<dbReference type="Proteomes" id="UP001597079">
    <property type="component" value="Unassembled WGS sequence"/>
</dbReference>
<keyword evidence="1" id="KW-0472">Membrane</keyword>
<dbReference type="EMBL" id="JBHUCX010000083">
    <property type="protein sequence ID" value="MFD1676971.1"/>
    <property type="molecule type" value="Genomic_DNA"/>
</dbReference>
<name>A0ABW4JM73_9BACL</name>
<evidence type="ECO:0000313" key="3">
    <source>
        <dbReference type="Proteomes" id="UP001597079"/>
    </source>
</evidence>